<accession>A0A146FZ32</accession>
<proteinExistence type="predicted"/>
<protein>
    <submittedName>
        <fullName evidence="1">Uncharacterized protein</fullName>
    </submittedName>
</protein>
<dbReference type="Proteomes" id="UP000075230">
    <property type="component" value="Unassembled WGS sequence"/>
</dbReference>
<reference evidence="2" key="2">
    <citation type="submission" date="2016-02" db="EMBL/GenBank/DDBJ databases">
        <title>Genome sequencing of Aspergillus luchuensis NBRC 4314.</title>
        <authorList>
            <person name="Yamada O."/>
        </authorList>
    </citation>
    <scope>NUCLEOTIDE SEQUENCE [LARGE SCALE GENOMIC DNA]</scope>
    <source>
        <strain evidence="2">RIB 2604</strain>
    </source>
</reference>
<dbReference type="EMBL" id="BCWF01000034">
    <property type="protein sequence ID" value="GAT30655.1"/>
    <property type="molecule type" value="Genomic_DNA"/>
</dbReference>
<name>A0A146FZ32_ASPKA</name>
<evidence type="ECO:0000313" key="1">
    <source>
        <dbReference type="EMBL" id="GAT30655.1"/>
    </source>
</evidence>
<sequence length="63" mass="7336">MHIVIWPSSGIKTLRDTRSAVGRFRDNTGFGLVHPTGEQRTWRFTWKSPRFDADAYKKLTVEN</sequence>
<reference evidence="1 2" key="1">
    <citation type="journal article" date="2016" name="DNA Res.">
        <title>Genome sequence of Aspergillus luchuensis NBRC 4314.</title>
        <authorList>
            <person name="Yamada O."/>
            <person name="Machida M."/>
            <person name="Hosoyama A."/>
            <person name="Goto M."/>
            <person name="Takahashi T."/>
            <person name="Futagami T."/>
            <person name="Yamagata Y."/>
            <person name="Takeuchi M."/>
            <person name="Kobayashi T."/>
            <person name="Koike H."/>
            <person name="Abe K."/>
            <person name="Asai K."/>
            <person name="Arita M."/>
            <person name="Fujita N."/>
            <person name="Fukuda K."/>
            <person name="Higa K."/>
            <person name="Horikawa H."/>
            <person name="Ishikawa T."/>
            <person name="Jinno K."/>
            <person name="Kato Y."/>
            <person name="Kirimura K."/>
            <person name="Mizutani O."/>
            <person name="Nakasone K."/>
            <person name="Sano M."/>
            <person name="Shiraishi Y."/>
            <person name="Tsukahara M."/>
            <person name="Gomi K."/>
        </authorList>
    </citation>
    <scope>NUCLEOTIDE SEQUENCE [LARGE SCALE GENOMIC DNA]</scope>
    <source>
        <strain evidence="1 2">RIB 2604</strain>
    </source>
</reference>
<evidence type="ECO:0000313" key="2">
    <source>
        <dbReference type="Proteomes" id="UP000075230"/>
    </source>
</evidence>
<comment type="caution">
    <text evidence="1">The sequence shown here is derived from an EMBL/GenBank/DDBJ whole genome shotgun (WGS) entry which is preliminary data.</text>
</comment>
<dbReference type="AlphaFoldDB" id="A0A146FZ32"/>
<organism evidence="1 2">
    <name type="scientific">Aspergillus kawachii</name>
    <name type="common">White koji mold</name>
    <name type="synonym">Aspergillus awamori var. kawachi</name>
    <dbReference type="NCBI Taxonomy" id="1069201"/>
    <lineage>
        <taxon>Eukaryota</taxon>
        <taxon>Fungi</taxon>
        <taxon>Dikarya</taxon>
        <taxon>Ascomycota</taxon>
        <taxon>Pezizomycotina</taxon>
        <taxon>Eurotiomycetes</taxon>
        <taxon>Eurotiomycetidae</taxon>
        <taxon>Eurotiales</taxon>
        <taxon>Aspergillaceae</taxon>
        <taxon>Aspergillus</taxon>
        <taxon>Aspergillus subgen. Circumdati</taxon>
    </lineage>
</organism>
<gene>
    <name evidence="1" type="ORF">RIB2604_03502150</name>
</gene>